<accession>I3Z8E4</accession>
<dbReference type="GO" id="GO:0006487">
    <property type="term" value="P:protein N-linked glycosylation"/>
    <property type="evidence" value="ECO:0007669"/>
    <property type="project" value="TreeGrafter"/>
</dbReference>
<evidence type="ECO:0000313" key="3">
    <source>
        <dbReference type="Proteomes" id="UP000006050"/>
    </source>
</evidence>
<dbReference type="SUPFAM" id="SSF53448">
    <property type="entry name" value="Nucleotide-diphospho-sugar transferases"/>
    <property type="match status" value="1"/>
</dbReference>
<organism evidence="2 3">
    <name type="scientific">Belliella baltica (strain DSM 15883 / CIP 108006 / LMG 21964 / BA134)</name>
    <dbReference type="NCBI Taxonomy" id="866536"/>
    <lineage>
        <taxon>Bacteria</taxon>
        <taxon>Pseudomonadati</taxon>
        <taxon>Bacteroidota</taxon>
        <taxon>Cytophagia</taxon>
        <taxon>Cytophagales</taxon>
        <taxon>Cyclobacteriaceae</taxon>
        <taxon>Belliella</taxon>
    </lineage>
</organism>
<proteinExistence type="predicted"/>
<dbReference type="OrthoDB" id="952827at2"/>
<keyword evidence="2" id="KW-0808">Transferase</keyword>
<dbReference type="eggNOG" id="COG1215">
    <property type="taxonomic scope" value="Bacteria"/>
</dbReference>
<dbReference type="Pfam" id="PF00535">
    <property type="entry name" value="Glycos_transf_2"/>
    <property type="match status" value="1"/>
</dbReference>
<gene>
    <name evidence="2" type="ordered locus">Belba_2992</name>
</gene>
<dbReference type="Gene3D" id="3.90.550.10">
    <property type="entry name" value="Spore Coat Polysaccharide Biosynthesis Protein SpsA, Chain A"/>
    <property type="match status" value="1"/>
</dbReference>
<name>I3Z8E4_BELBD</name>
<keyword evidence="3" id="KW-1185">Reference proteome</keyword>
<feature type="domain" description="Glycosyltransferase 2-like" evidence="1">
    <location>
        <begin position="4"/>
        <end position="167"/>
    </location>
</feature>
<dbReference type="Proteomes" id="UP000006050">
    <property type="component" value="Chromosome"/>
</dbReference>
<dbReference type="InterPro" id="IPR001173">
    <property type="entry name" value="Glyco_trans_2-like"/>
</dbReference>
<dbReference type="RefSeq" id="WP_014773459.1">
    <property type="nucleotide sequence ID" value="NC_018010.1"/>
</dbReference>
<dbReference type="GO" id="GO:0016740">
    <property type="term" value="F:transferase activity"/>
    <property type="evidence" value="ECO:0007669"/>
    <property type="project" value="UniProtKB-KW"/>
</dbReference>
<reference evidence="3" key="1">
    <citation type="submission" date="2012-06" db="EMBL/GenBank/DDBJ databases">
        <title>The complete genome of Belliella baltica DSM 15883.</title>
        <authorList>
            <person name="Lucas S."/>
            <person name="Copeland A."/>
            <person name="Lapidus A."/>
            <person name="Goodwin L."/>
            <person name="Pitluck S."/>
            <person name="Peters L."/>
            <person name="Mikhailova N."/>
            <person name="Davenport K."/>
            <person name="Kyrpides N."/>
            <person name="Mavromatis K."/>
            <person name="Pagani I."/>
            <person name="Ivanova N."/>
            <person name="Ovchinnikova G."/>
            <person name="Zeytun A."/>
            <person name="Detter J.C."/>
            <person name="Han C."/>
            <person name="Land M."/>
            <person name="Hauser L."/>
            <person name="Markowitz V."/>
            <person name="Cheng J.-F."/>
            <person name="Hugenholtz P."/>
            <person name="Woyke T."/>
            <person name="Wu D."/>
            <person name="Tindall B."/>
            <person name="Pomrenke H."/>
            <person name="Brambilla E."/>
            <person name="Klenk H.-P."/>
            <person name="Eisen J.A."/>
        </authorList>
    </citation>
    <scope>NUCLEOTIDE SEQUENCE [LARGE SCALE GENOMIC DNA]</scope>
    <source>
        <strain evidence="3">DSM 15883 / CIP 108006 / LMG 21964 / BA134</strain>
    </source>
</reference>
<sequence>MMIIIIPCFNEVQRIDKQAYINFLKHTPDANLVFSDDGSTDNTISVLKEIKASHENCVHVYVSNRNHGKAEAIRSAVLYLKTQNLKPSKIAYIDADLAVSLEECYALSKNLNDKIHFAFGSRISKVDNTIIRSSFRHYSGRMVSTVISNILGVAIYDTQCGCKIFKSDLAFKVFENPFISKWLFDVEIFFRIINLYSKTELKHIAREIPLESWIDVGGSKVKLSYFFRMWYEFYLIKKQYRGVH</sequence>
<dbReference type="PATRIC" id="fig|866536.3.peg.3086"/>
<dbReference type="KEGG" id="bbd:Belba_2992"/>
<protein>
    <submittedName>
        <fullName evidence="2">Glycosyl transferase</fullName>
    </submittedName>
</protein>
<dbReference type="EMBL" id="CP003281">
    <property type="protein sequence ID" value="AFL85512.1"/>
    <property type="molecule type" value="Genomic_DNA"/>
</dbReference>
<evidence type="ECO:0000259" key="1">
    <source>
        <dbReference type="Pfam" id="PF00535"/>
    </source>
</evidence>
<dbReference type="PANTHER" id="PTHR10859">
    <property type="entry name" value="GLYCOSYL TRANSFERASE"/>
    <property type="match status" value="1"/>
</dbReference>
<dbReference type="PANTHER" id="PTHR10859:SF91">
    <property type="entry name" value="DOLICHYL-PHOSPHATE BETA-GLUCOSYLTRANSFERASE"/>
    <property type="match status" value="1"/>
</dbReference>
<dbReference type="HOGENOM" id="CLU_033536_9_0_10"/>
<dbReference type="InterPro" id="IPR029044">
    <property type="entry name" value="Nucleotide-diphossugar_trans"/>
</dbReference>
<evidence type="ECO:0000313" key="2">
    <source>
        <dbReference type="EMBL" id="AFL85512.1"/>
    </source>
</evidence>
<dbReference type="AlphaFoldDB" id="I3Z8E4"/>